<evidence type="ECO:0000259" key="2">
    <source>
        <dbReference type="Pfam" id="PF14472"/>
    </source>
</evidence>
<feature type="domain" description="DUF4429" evidence="2">
    <location>
        <begin position="67"/>
        <end position="148"/>
    </location>
</feature>
<proteinExistence type="predicted"/>
<dbReference type="Pfam" id="PF14472">
    <property type="entry name" value="DUF4429"/>
    <property type="match status" value="1"/>
</dbReference>
<reference evidence="3 5" key="1">
    <citation type="submission" date="2018-06" db="EMBL/GenBank/DDBJ databases">
        <authorList>
            <consortium name="GenomeTrakr: Next Generation Sequencing Network for Food Pathogen Tracability"/>
        </authorList>
    </citation>
    <scope>NUCLEOTIDE SEQUENCE [LARGE SCALE GENOMIC DNA]</scope>
    <source>
        <strain evidence="3 5">NYAG13B12507-5</strain>
    </source>
</reference>
<dbReference type="Proteomes" id="UP000371553">
    <property type="component" value="Unassembled WGS sequence"/>
</dbReference>
<organism evidence="4 6">
    <name type="scientific">Listeria monocytogenes</name>
    <dbReference type="NCBI Taxonomy" id="1639"/>
    <lineage>
        <taxon>Bacteria</taxon>
        <taxon>Bacillati</taxon>
        <taxon>Bacillota</taxon>
        <taxon>Bacilli</taxon>
        <taxon>Bacillales</taxon>
        <taxon>Listeriaceae</taxon>
        <taxon>Listeria</taxon>
    </lineage>
</organism>
<feature type="coiled-coil region" evidence="1">
    <location>
        <begin position="5"/>
        <end position="32"/>
    </location>
</feature>
<dbReference type="AlphaFoldDB" id="A0A700VT44"/>
<keyword evidence="1" id="KW-0175">Coiled coil</keyword>
<accession>A0A700VT44</accession>
<evidence type="ECO:0000256" key="1">
    <source>
        <dbReference type="SAM" id="Coils"/>
    </source>
</evidence>
<comment type="caution">
    <text evidence="4">The sequence shown here is derived from an EMBL/GenBank/DDBJ whole genome shotgun (WGS) entry which is preliminary data.</text>
</comment>
<evidence type="ECO:0000313" key="4">
    <source>
        <dbReference type="EMBL" id="EAE2898161.1"/>
    </source>
</evidence>
<name>A0A700VT44_LISMN</name>
<dbReference type="RefSeq" id="WP_061105028.1">
    <property type="nucleotide sequence ID" value="NZ_CADEHJ010000001.1"/>
</dbReference>
<evidence type="ECO:0000313" key="6">
    <source>
        <dbReference type="Proteomes" id="UP000401273"/>
    </source>
</evidence>
<dbReference type="Proteomes" id="UP000401273">
    <property type="component" value="Unassembled WGS sequence"/>
</dbReference>
<gene>
    <name evidence="3" type="ORF">CD20_13775</name>
    <name evidence="4" type="ORF">E1W43_09405</name>
</gene>
<dbReference type="EMBL" id="AAAPCR010000015">
    <property type="protein sequence ID" value="EAD8147147.1"/>
    <property type="molecule type" value="Genomic_DNA"/>
</dbReference>
<dbReference type="EMBL" id="AAARLF010000004">
    <property type="protein sequence ID" value="EAE2898161.1"/>
    <property type="molecule type" value="Genomic_DNA"/>
</dbReference>
<evidence type="ECO:0000313" key="5">
    <source>
        <dbReference type="Proteomes" id="UP000371553"/>
    </source>
</evidence>
<reference evidence="4 6" key="2">
    <citation type="submission" date="2019-03" db="EMBL/GenBank/DDBJ databases">
        <authorList>
            <person name="Ashton P.M."/>
            <person name="Dallman T."/>
            <person name="Nair S."/>
            <person name="De Pinna E."/>
            <person name="Peters T."/>
            <person name="Grant K."/>
        </authorList>
    </citation>
    <scope>NUCLEOTIDE SEQUENCE [LARGE SCALE GENOMIC DNA]</scope>
    <source>
        <strain evidence="4">RL15000271</strain>
    </source>
</reference>
<protein>
    <submittedName>
        <fullName evidence="4">DUF4429 domain-containing protein</fullName>
    </submittedName>
</protein>
<sequence length="202" mass="23179">MSLFKNNKKISKDELKQRKKELEEVNTRKVRIKGNRKKQEKLIDLEYERLSKMKENIFYFEASKTEVSIDKEFVRIVRKGISNKLTLGSSGEKAILISSITSIQLKKPKLSAGYIQFNLAGNFNSQGVLGATQDENSILFVVDEMDIALKVQSVIEQRLTEKQKTPEQISATDEICKYKELLNDGIITEVEFEKKKNSLLNN</sequence>
<evidence type="ECO:0000313" key="3">
    <source>
        <dbReference type="EMBL" id="EAD8147147.1"/>
    </source>
</evidence>
<dbReference type="InterPro" id="IPR027860">
    <property type="entry name" value="DUF4429"/>
</dbReference>